<name>A0ABQ5LWL4_9RHOB</name>
<feature type="transmembrane region" description="Helical" evidence="5">
    <location>
        <begin position="238"/>
        <end position="259"/>
    </location>
</feature>
<feature type="transmembrane region" description="Helical" evidence="5">
    <location>
        <begin position="37"/>
        <end position="62"/>
    </location>
</feature>
<evidence type="ECO:0000313" key="6">
    <source>
        <dbReference type="EMBL" id="GKY89375.1"/>
    </source>
</evidence>
<evidence type="ECO:0000313" key="7">
    <source>
        <dbReference type="Proteomes" id="UP001144205"/>
    </source>
</evidence>
<evidence type="ECO:0000256" key="2">
    <source>
        <dbReference type="ARBA" id="ARBA00022692"/>
    </source>
</evidence>
<evidence type="ECO:0000256" key="1">
    <source>
        <dbReference type="ARBA" id="ARBA00004141"/>
    </source>
</evidence>
<keyword evidence="4 5" id="KW-0472">Membrane</keyword>
<dbReference type="EMBL" id="BROH01000011">
    <property type="protein sequence ID" value="GKY89375.1"/>
    <property type="molecule type" value="Genomic_DNA"/>
</dbReference>
<dbReference type="InterPro" id="IPR002781">
    <property type="entry name" value="TM_pro_TauE-like"/>
</dbReference>
<keyword evidence="2 5" id="KW-0812">Transmembrane</keyword>
<feature type="transmembrane region" description="Helical" evidence="5">
    <location>
        <begin position="83"/>
        <end position="104"/>
    </location>
</feature>
<feature type="transmembrane region" description="Helical" evidence="5">
    <location>
        <begin position="271"/>
        <end position="292"/>
    </location>
</feature>
<evidence type="ECO:0000256" key="3">
    <source>
        <dbReference type="ARBA" id="ARBA00022989"/>
    </source>
</evidence>
<dbReference type="Proteomes" id="UP001144205">
    <property type="component" value="Unassembled WGS sequence"/>
</dbReference>
<dbReference type="InterPro" id="IPR051598">
    <property type="entry name" value="TSUP/Inactive_protease-like"/>
</dbReference>
<comment type="similarity">
    <text evidence="5">Belongs to the 4-toluene sulfonate uptake permease (TSUP) (TC 2.A.102) family.</text>
</comment>
<protein>
    <recommendedName>
        <fullName evidence="5">Probable membrane transporter protein</fullName>
    </recommendedName>
</protein>
<dbReference type="Pfam" id="PF01925">
    <property type="entry name" value="TauE"/>
    <property type="match status" value="1"/>
</dbReference>
<dbReference type="PANTHER" id="PTHR43701:SF12">
    <property type="entry name" value="MEMBRANE TRANSPORTER PROTEIN YTNM-RELATED"/>
    <property type="match status" value="1"/>
</dbReference>
<sequence length="303" mass="31886">MHSYLPIGEISASVPVLLGLGALVGVLSGLFGVGGGFILTPLLFMIGIPSAIAVGTQGNLIVGSSFSGLLAHLQRKTVDFPMGIALLAGGIGGSFLGVRLFHWLTQLGQIDLVIKLSYVGLLGSIGAMMMIEAVTALRRRRTGGNVTLKRKHHSWIQGLPLRYRFRTSGLYISVIPPILVGMLVGVMAAIMGVGGGFIMVPAMIYLLNMPTKTVIGTSLFQITILAGFTTLMQATTNYTVDFVLAFYLLIGGVVGAQIGTRLGAKLDAETLRVLLAALVLAVSAKIGVELVLNPSESYSIMNM</sequence>
<feature type="transmembrane region" description="Helical" evidence="5">
    <location>
        <begin position="116"/>
        <end position="137"/>
    </location>
</feature>
<evidence type="ECO:0000256" key="4">
    <source>
        <dbReference type="ARBA" id="ARBA00023136"/>
    </source>
</evidence>
<proteinExistence type="inferred from homology"/>
<feature type="transmembrane region" description="Helical" evidence="5">
    <location>
        <begin position="213"/>
        <end position="231"/>
    </location>
</feature>
<reference evidence="6" key="1">
    <citation type="journal article" date="2023" name="Int. J. Syst. Evol. Microbiol.">
        <title>Sinisalibacter aestuarii sp. nov., isolated from estuarine sediment of the Arakawa River.</title>
        <authorList>
            <person name="Arafat S.T."/>
            <person name="Hirano S."/>
            <person name="Sato A."/>
            <person name="Takeuchi K."/>
            <person name="Yasuda T."/>
            <person name="Terahara T."/>
            <person name="Hamada M."/>
            <person name="Kobayashi T."/>
        </authorList>
    </citation>
    <scope>NUCLEOTIDE SEQUENCE</scope>
    <source>
        <strain evidence="6">B-399</strain>
    </source>
</reference>
<organism evidence="6 7">
    <name type="scientific">Sinisalibacter aestuarii</name>
    <dbReference type="NCBI Taxonomy" id="2949426"/>
    <lineage>
        <taxon>Bacteria</taxon>
        <taxon>Pseudomonadati</taxon>
        <taxon>Pseudomonadota</taxon>
        <taxon>Alphaproteobacteria</taxon>
        <taxon>Rhodobacterales</taxon>
        <taxon>Roseobacteraceae</taxon>
        <taxon>Sinisalibacter</taxon>
    </lineage>
</organism>
<feature type="transmembrane region" description="Helical" evidence="5">
    <location>
        <begin position="174"/>
        <end position="207"/>
    </location>
</feature>
<gene>
    <name evidence="6" type="ORF">STA1M1_32440</name>
</gene>
<feature type="transmembrane region" description="Helical" evidence="5">
    <location>
        <begin position="12"/>
        <end position="31"/>
    </location>
</feature>
<keyword evidence="3 5" id="KW-1133">Transmembrane helix</keyword>
<comment type="caution">
    <text evidence="6">The sequence shown here is derived from an EMBL/GenBank/DDBJ whole genome shotgun (WGS) entry which is preliminary data.</text>
</comment>
<accession>A0ABQ5LWL4</accession>
<keyword evidence="5" id="KW-1003">Cell membrane</keyword>
<keyword evidence="7" id="KW-1185">Reference proteome</keyword>
<evidence type="ECO:0000256" key="5">
    <source>
        <dbReference type="RuleBase" id="RU363041"/>
    </source>
</evidence>
<comment type="subcellular location">
    <subcellularLocation>
        <location evidence="5">Cell membrane</location>
        <topology evidence="5">Multi-pass membrane protein</topology>
    </subcellularLocation>
    <subcellularLocation>
        <location evidence="1">Membrane</location>
        <topology evidence="1">Multi-pass membrane protein</topology>
    </subcellularLocation>
</comment>
<dbReference type="PANTHER" id="PTHR43701">
    <property type="entry name" value="MEMBRANE TRANSPORTER PROTEIN MJ0441-RELATED"/>
    <property type="match status" value="1"/>
</dbReference>
<dbReference type="RefSeq" id="WP_281843403.1">
    <property type="nucleotide sequence ID" value="NZ_BROH01000011.1"/>
</dbReference>